<dbReference type="AlphaFoldDB" id="A0A8E2F288"/>
<proteinExistence type="predicted"/>
<dbReference type="EMBL" id="KV749472">
    <property type="protein sequence ID" value="OCL09265.1"/>
    <property type="molecule type" value="Genomic_DNA"/>
</dbReference>
<dbReference type="OrthoDB" id="3750842at2759"/>
<sequence length="61" mass="6698">MHVIGIVPSAINMQPIMISTGVVRKGNQKLIGSSTAEARNWITGNYLRVLMLLVTGSLFLW</sequence>
<organism evidence="1 2">
    <name type="scientific">Glonium stellatum</name>
    <dbReference type="NCBI Taxonomy" id="574774"/>
    <lineage>
        <taxon>Eukaryota</taxon>
        <taxon>Fungi</taxon>
        <taxon>Dikarya</taxon>
        <taxon>Ascomycota</taxon>
        <taxon>Pezizomycotina</taxon>
        <taxon>Dothideomycetes</taxon>
        <taxon>Pleosporomycetidae</taxon>
        <taxon>Gloniales</taxon>
        <taxon>Gloniaceae</taxon>
        <taxon>Glonium</taxon>
    </lineage>
</organism>
<evidence type="ECO:0000313" key="2">
    <source>
        <dbReference type="Proteomes" id="UP000250140"/>
    </source>
</evidence>
<name>A0A8E2F288_9PEZI</name>
<gene>
    <name evidence="1" type="ORF">AOQ84DRAFT_24596</name>
</gene>
<evidence type="ECO:0000313" key="1">
    <source>
        <dbReference type="EMBL" id="OCL09265.1"/>
    </source>
</evidence>
<keyword evidence="2" id="KW-1185">Reference proteome</keyword>
<protein>
    <submittedName>
        <fullName evidence="1">Uncharacterized protein</fullName>
    </submittedName>
</protein>
<reference evidence="1 2" key="1">
    <citation type="journal article" date="2016" name="Nat. Commun.">
        <title>Ectomycorrhizal ecology is imprinted in the genome of the dominant symbiotic fungus Cenococcum geophilum.</title>
        <authorList>
            <consortium name="DOE Joint Genome Institute"/>
            <person name="Peter M."/>
            <person name="Kohler A."/>
            <person name="Ohm R.A."/>
            <person name="Kuo A."/>
            <person name="Krutzmann J."/>
            <person name="Morin E."/>
            <person name="Arend M."/>
            <person name="Barry K.W."/>
            <person name="Binder M."/>
            <person name="Choi C."/>
            <person name="Clum A."/>
            <person name="Copeland A."/>
            <person name="Grisel N."/>
            <person name="Haridas S."/>
            <person name="Kipfer T."/>
            <person name="LaButti K."/>
            <person name="Lindquist E."/>
            <person name="Lipzen A."/>
            <person name="Maire R."/>
            <person name="Meier B."/>
            <person name="Mihaltcheva S."/>
            <person name="Molinier V."/>
            <person name="Murat C."/>
            <person name="Poggeler S."/>
            <person name="Quandt C.A."/>
            <person name="Sperisen C."/>
            <person name="Tritt A."/>
            <person name="Tisserant E."/>
            <person name="Crous P.W."/>
            <person name="Henrissat B."/>
            <person name="Nehls U."/>
            <person name="Egli S."/>
            <person name="Spatafora J.W."/>
            <person name="Grigoriev I.V."/>
            <person name="Martin F.M."/>
        </authorList>
    </citation>
    <scope>NUCLEOTIDE SEQUENCE [LARGE SCALE GENOMIC DNA]</scope>
    <source>
        <strain evidence="1 2">CBS 207.34</strain>
    </source>
</reference>
<dbReference type="Proteomes" id="UP000250140">
    <property type="component" value="Unassembled WGS sequence"/>
</dbReference>
<accession>A0A8E2F288</accession>